<proteinExistence type="predicted"/>
<name>A0A1B1TF55_9ARCH</name>
<evidence type="ECO:0000313" key="1">
    <source>
        <dbReference type="EMBL" id="ANV80916.1"/>
    </source>
</evidence>
<dbReference type="Gene3D" id="3.40.50.300">
    <property type="entry name" value="P-loop containing nucleotide triphosphate hydrolases"/>
    <property type="match status" value="1"/>
</dbReference>
<dbReference type="GO" id="GO:0016301">
    <property type="term" value="F:kinase activity"/>
    <property type="evidence" value="ECO:0007669"/>
    <property type="project" value="UniProtKB-KW"/>
</dbReference>
<organism evidence="1">
    <name type="scientific">uncultured Poseidoniia archaeon</name>
    <dbReference type="NCBI Taxonomy" id="1697135"/>
    <lineage>
        <taxon>Archaea</taxon>
        <taxon>Methanobacteriati</taxon>
        <taxon>Thermoplasmatota</taxon>
        <taxon>Candidatus Poseidoniia</taxon>
        <taxon>environmental samples</taxon>
    </lineage>
</organism>
<protein>
    <submittedName>
        <fullName evidence="1">Putative 2-phosphoglycerate kinase</fullName>
    </submittedName>
</protein>
<dbReference type="PANTHER" id="PTHR33477">
    <property type="entry name" value="P-LOOP NTPASE DOMAIN-CONTAINING PROTEIN LPA1 HOMOLOG 1"/>
    <property type="match status" value="1"/>
</dbReference>
<sequence>MSKDHSKRFMARRIGLAETTARTIADRAPRLLVISGATGTGKSTAALNIASKSNFSRILSTDAIREIMRSCDQGDMQEALHRSSFSIGSANDPIIDWLDTCQAVETGIEATINRALREGIDLLLEGVHIVPSEKLLGAWRDAGGIALGVIMAVSDENKHKEMIRSRDAHSFRRADRYLANFARIRSIQEGLMERSKVSNWPIVDISRVKNDTDRIQHLLDLAWNENRVKQK</sequence>
<keyword evidence="1" id="KW-0418">Kinase</keyword>
<accession>A0A1B1TF55</accession>
<dbReference type="SUPFAM" id="SSF52540">
    <property type="entry name" value="P-loop containing nucleoside triphosphate hydrolases"/>
    <property type="match status" value="1"/>
</dbReference>
<dbReference type="PANTHER" id="PTHR33477:SF3">
    <property type="entry name" value="P-LOOP NTPASE DOMAIN-CONTAINING PROTEIN LPA1 HOMOLOG 1"/>
    <property type="match status" value="1"/>
</dbReference>
<reference evidence="1" key="2">
    <citation type="journal article" date="2015" name="ISME J.">
        <title>A new class of marine Euryarchaeota group II from the Mediterranean deep chlorophyll maximum.</title>
        <authorList>
            <person name="Martin-Cuadrado A.B."/>
            <person name="Garcia-Heredia I."/>
            <person name="Molto A.G."/>
            <person name="Lopez-Ubeda R."/>
            <person name="Kimes N."/>
            <person name="Lopez-Garcia P."/>
            <person name="Moreira D."/>
            <person name="Rodriguez-Valera F."/>
        </authorList>
    </citation>
    <scope>NUCLEOTIDE SEQUENCE</scope>
</reference>
<reference evidence="1" key="1">
    <citation type="submission" date="2014-11" db="EMBL/GenBank/DDBJ databases">
        <authorList>
            <person name="Zhu J."/>
            <person name="Qi W."/>
            <person name="Song R."/>
        </authorList>
    </citation>
    <scope>NUCLEOTIDE SEQUENCE</scope>
</reference>
<keyword evidence="1" id="KW-0808">Transferase</keyword>
<dbReference type="AlphaFoldDB" id="A0A1B1TF55"/>
<dbReference type="EMBL" id="KP211912">
    <property type="protein sequence ID" value="ANV80916.1"/>
    <property type="molecule type" value="Genomic_DNA"/>
</dbReference>
<dbReference type="InterPro" id="IPR027417">
    <property type="entry name" value="P-loop_NTPase"/>
</dbReference>